<evidence type="ECO:0000313" key="2">
    <source>
        <dbReference type="Proteomes" id="UP000790709"/>
    </source>
</evidence>
<reference evidence="1" key="1">
    <citation type="journal article" date="2021" name="New Phytol.">
        <title>Evolutionary innovations through gain and loss of genes in the ectomycorrhizal Boletales.</title>
        <authorList>
            <person name="Wu G."/>
            <person name="Miyauchi S."/>
            <person name="Morin E."/>
            <person name="Kuo A."/>
            <person name="Drula E."/>
            <person name="Varga T."/>
            <person name="Kohler A."/>
            <person name="Feng B."/>
            <person name="Cao Y."/>
            <person name="Lipzen A."/>
            <person name="Daum C."/>
            <person name="Hundley H."/>
            <person name="Pangilinan J."/>
            <person name="Johnson J."/>
            <person name="Barry K."/>
            <person name="LaButti K."/>
            <person name="Ng V."/>
            <person name="Ahrendt S."/>
            <person name="Min B."/>
            <person name="Choi I.G."/>
            <person name="Park H."/>
            <person name="Plett J.M."/>
            <person name="Magnuson J."/>
            <person name="Spatafora J.W."/>
            <person name="Nagy L.G."/>
            <person name="Henrissat B."/>
            <person name="Grigoriev I.V."/>
            <person name="Yang Z.L."/>
            <person name="Xu J."/>
            <person name="Martin F.M."/>
        </authorList>
    </citation>
    <scope>NUCLEOTIDE SEQUENCE</scope>
    <source>
        <strain evidence="1">KUC20120723A-06</strain>
    </source>
</reference>
<keyword evidence="2" id="KW-1185">Reference proteome</keyword>
<organism evidence="1 2">
    <name type="scientific">Leucogyrophana mollusca</name>
    <dbReference type="NCBI Taxonomy" id="85980"/>
    <lineage>
        <taxon>Eukaryota</taxon>
        <taxon>Fungi</taxon>
        <taxon>Dikarya</taxon>
        <taxon>Basidiomycota</taxon>
        <taxon>Agaricomycotina</taxon>
        <taxon>Agaricomycetes</taxon>
        <taxon>Agaricomycetidae</taxon>
        <taxon>Boletales</taxon>
        <taxon>Boletales incertae sedis</taxon>
        <taxon>Leucogyrophana</taxon>
    </lineage>
</organism>
<proteinExistence type="predicted"/>
<gene>
    <name evidence="1" type="ORF">BV22DRAFT_1031758</name>
</gene>
<name>A0ACB8BNH6_9AGAM</name>
<comment type="caution">
    <text evidence="1">The sequence shown here is derived from an EMBL/GenBank/DDBJ whole genome shotgun (WGS) entry which is preliminary data.</text>
</comment>
<protein>
    <submittedName>
        <fullName evidence="1">Alpha/beta-hydrolase</fullName>
    </submittedName>
</protein>
<accession>A0ACB8BNH6</accession>
<dbReference type="EMBL" id="MU266366">
    <property type="protein sequence ID" value="KAH7927430.1"/>
    <property type="molecule type" value="Genomic_DNA"/>
</dbReference>
<dbReference type="Proteomes" id="UP000790709">
    <property type="component" value="Unassembled WGS sequence"/>
</dbReference>
<sequence>MEKESHVFPLPPHGFFCCAHRYVPSTATTNGLTLVFTHGLGGHKELWVPTIEKLLQLSSEEKYAIREVWALDFTNHGEAAIHNRTALAKWGAVCTTMDFADMLRYFLATPFVTGHRLVAIAHSGSSTSWVLANRALGKLPLVGLILVEPTLMFPGMPPDDHRVIHGNANVKGVLSRRDRWKDREATLKYLSSRHPWKKWDPRVLQQHLDHGFMTVSDGNESYVTPTLTKEEEAPLYLCESHIIPPSELGRICLQIPVHIVWAEYPEFISPLAKEEIIDAAGRRAASVRTISGAGHLVPQEKPDKLASFIHDILASLASLPLKAAL</sequence>
<evidence type="ECO:0000313" key="1">
    <source>
        <dbReference type="EMBL" id="KAH7927430.1"/>
    </source>
</evidence>